<proteinExistence type="predicted"/>
<gene>
    <name evidence="2" type="primary">bamB_2</name>
    <name evidence="2" type="ORF">Pan153_46400</name>
</gene>
<dbReference type="InterPro" id="IPR015943">
    <property type="entry name" value="WD40/YVTN_repeat-like_dom_sf"/>
</dbReference>
<dbReference type="Proteomes" id="UP000320839">
    <property type="component" value="Chromosome"/>
</dbReference>
<dbReference type="AlphaFoldDB" id="A0A518FUF1"/>
<reference evidence="2 3" key="1">
    <citation type="submission" date="2019-02" db="EMBL/GenBank/DDBJ databases">
        <title>Deep-cultivation of Planctomycetes and their phenomic and genomic characterization uncovers novel biology.</title>
        <authorList>
            <person name="Wiegand S."/>
            <person name="Jogler M."/>
            <person name="Boedeker C."/>
            <person name="Pinto D."/>
            <person name="Vollmers J."/>
            <person name="Rivas-Marin E."/>
            <person name="Kohn T."/>
            <person name="Peeters S.H."/>
            <person name="Heuer A."/>
            <person name="Rast P."/>
            <person name="Oberbeckmann S."/>
            <person name="Bunk B."/>
            <person name="Jeske O."/>
            <person name="Meyerdierks A."/>
            <person name="Storesund J.E."/>
            <person name="Kallscheuer N."/>
            <person name="Luecker S."/>
            <person name="Lage O.M."/>
            <person name="Pohl T."/>
            <person name="Merkel B.J."/>
            <person name="Hornburger P."/>
            <person name="Mueller R.-W."/>
            <person name="Bruemmer F."/>
            <person name="Labrenz M."/>
            <person name="Spormann A.M."/>
            <person name="Op den Camp H."/>
            <person name="Overmann J."/>
            <person name="Amann R."/>
            <person name="Jetten M.S.M."/>
            <person name="Mascher T."/>
            <person name="Medema M.H."/>
            <person name="Devos D.P."/>
            <person name="Kaster A.-K."/>
            <person name="Ovreas L."/>
            <person name="Rohde M."/>
            <person name="Galperin M.Y."/>
            <person name="Jogler C."/>
        </authorList>
    </citation>
    <scope>NUCLEOTIDE SEQUENCE [LARGE SCALE GENOMIC DNA]</scope>
    <source>
        <strain evidence="2 3">Pan153</strain>
    </source>
</reference>
<dbReference type="Gene3D" id="2.130.10.10">
    <property type="entry name" value="YVTN repeat-like/Quinoprotein amine dehydrogenase"/>
    <property type="match status" value="1"/>
</dbReference>
<dbReference type="InterPro" id="IPR011047">
    <property type="entry name" value="Quinoprotein_ADH-like_sf"/>
</dbReference>
<protein>
    <submittedName>
        <fullName evidence="2">Outer membrane protein assembly factor BamB</fullName>
    </submittedName>
</protein>
<evidence type="ECO:0000313" key="2">
    <source>
        <dbReference type="EMBL" id="QDV19971.1"/>
    </source>
</evidence>
<accession>A0A518FUF1</accession>
<dbReference type="EMBL" id="CP036317">
    <property type="protein sequence ID" value="QDV19971.1"/>
    <property type="molecule type" value="Genomic_DNA"/>
</dbReference>
<feature type="domain" description="Pyrrolo-quinoline quinone repeat" evidence="1">
    <location>
        <begin position="91"/>
        <end position="345"/>
    </location>
</feature>
<dbReference type="OrthoDB" id="246101at2"/>
<dbReference type="InterPro" id="IPR018391">
    <property type="entry name" value="PQQ_b-propeller_rpt"/>
</dbReference>
<dbReference type="PANTHER" id="PTHR34512">
    <property type="entry name" value="CELL SURFACE PROTEIN"/>
    <property type="match status" value="1"/>
</dbReference>
<dbReference type="RefSeq" id="WP_145457922.1">
    <property type="nucleotide sequence ID" value="NZ_CP036317.1"/>
</dbReference>
<dbReference type="Pfam" id="PF13360">
    <property type="entry name" value="PQQ_2"/>
    <property type="match status" value="1"/>
</dbReference>
<sequence length="423" mass="47071">MHQNYLIFLTLLLITVLTGQASGIEKATHNRDWSQWRGPHRDGTLQDGALPDSLDENKLKVRWKLPLAPGYSGPIVTGDKVFVTETIDQKTEVVRALDRQTGKEIWQQSWPGAMSVPFFAKANGDWIRATPACDGERLYVAGIRDVLVCLEVDSGKILWRVDFVEQLKSPLPSFGFASSPLVVGDAVYVQAGGGFCKLNKLTGEFIWRVLEDGGGMFGSAFSSPCLAEIEGVPQLLVQTRTTLAGVDPDSGKMLWKQKIPAFRGMNILTPAVHKNAVFTSSYGGRSFLFEINRTEEGWQVKELWTNPTQGYMSSPVIIDGYIYLHLKNQRFTCLDLKTGKTLWTTAPFGKYWSMVTDGQKILALDQKGDLLLMKASPTSFELLDRRQVAEDSWAHLAVSGQELFVRALDQLIVFSSVTDSQTR</sequence>
<dbReference type="PANTHER" id="PTHR34512:SF30">
    <property type="entry name" value="OUTER MEMBRANE PROTEIN ASSEMBLY FACTOR BAMB"/>
    <property type="match status" value="1"/>
</dbReference>
<dbReference type="SMART" id="SM00564">
    <property type="entry name" value="PQQ"/>
    <property type="match status" value="4"/>
</dbReference>
<dbReference type="SUPFAM" id="SSF50998">
    <property type="entry name" value="Quinoprotein alcohol dehydrogenase-like"/>
    <property type="match status" value="1"/>
</dbReference>
<dbReference type="InterPro" id="IPR002372">
    <property type="entry name" value="PQQ_rpt_dom"/>
</dbReference>
<name>A0A518FUF1_9PLAN</name>
<evidence type="ECO:0000313" key="3">
    <source>
        <dbReference type="Proteomes" id="UP000320839"/>
    </source>
</evidence>
<evidence type="ECO:0000259" key="1">
    <source>
        <dbReference type="Pfam" id="PF13360"/>
    </source>
</evidence>
<organism evidence="2 3">
    <name type="scientific">Gimesia panareensis</name>
    <dbReference type="NCBI Taxonomy" id="2527978"/>
    <lineage>
        <taxon>Bacteria</taxon>
        <taxon>Pseudomonadati</taxon>
        <taxon>Planctomycetota</taxon>
        <taxon>Planctomycetia</taxon>
        <taxon>Planctomycetales</taxon>
        <taxon>Planctomycetaceae</taxon>
        <taxon>Gimesia</taxon>
    </lineage>
</organism>